<evidence type="ECO:0000256" key="2">
    <source>
        <dbReference type="ARBA" id="ARBA00003949"/>
    </source>
</evidence>
<dbReference type="GO" id="GO:0072527">
    <property type="term" value="P:pyrimidine-containing compound metabolic process"/>
    <property type="evidence" value="ECO:0007669"/>
    <property type="project" value="UniProtKB-ARBA"/>
</dbReference>
<reference evidence="18" key="1">
    <citation type="submission" date="2017-04" db="EMBL/GenBank/DDBJ databases">
        <title>Function of individual gut microbiota members based on whole genome sequencing of pure cultures obtained from chicken caecum.</title>
        <authorList>
            <person name="Medvecky M."/>
            <person name="Cejkova D."/>
            <person name="Polansky O."/>
            <person name="Karasova D."/>
            <person name="Kubasova T."/>
            <person name="Cizek A."/>
            <person name="Rychlik I."/>
        </authorList>
    </citation>
    <scope>NUCLEOTIDE SEQUENCE [LARGE SCALE GENOMIC DNA]</scope>
    <source>
        <strain evidence="18">An70</strain>
    </source>
</reference>
<dbReference type="PANTHER" id="PTHR11644">
    <property type="entry name" value="CYTIDINE DEAMINASE"/>
    <property type="match status" value="1"/>
</dbReference>
<feature type="active site" description="Proton donor" evidence="13">
    <location>
        <position position="55"/>
    </location>
</feature>
<dbReference type="eggNOG" id="COG0295">
    <property type="taxonomic scope" value="Bacteria"/>
</dbReference>
<dbReference type="InterPro" id="IPR002125">
    <property type="entry name" value="CMP_dCMP_dom"/>
</dbReference>
<dbReference type="EC" id="3.5.4.5" evidence="4 15"/>
<keyword evidence="18" id="KW-1185">Reference proteome</keyword>
<accession>A0A1Y3U7N1</accession>
<evidence type="ECO:0000256" key="15">
    <source>
        <dbReference type="RuleBase" id="RU364006"/>
    </source>
</evidence>
<dbReference type="RefSeq" id="WP_087186397.1">
    <property type="nucleotide sequence ID" value="NZ_NFHO01000005.1"/>
</dbReference>
<evidence type="ECO:0000256" key="7">
    <source>
        <dbReference type="ARBA" id="ARBA00022801"/>
    </source>
</evidence>
<dbReference type="PANTHER" id="PTHR11644:SF2">
    <property type="entry name" value="CYTIDINE DEAMINASE"/>
    <property type="match status" value="1"/>
</dbReference>
<keyword evidence="8 14" id="KW-0862">Zinc</keyword>
<dbReference type="Proteomes" id="UP000196560">
    <property type="component" value="Unassembled WGS sequence"/>
</dbReference>
<dbReference type="EMBL" id="NFHO01000005">
    <property type="protein sequence ID" value="OUN43117.1"/>
    <property type="molecule type" value="Genomic_DNA"/>
</dbReference>
<comment type="catalytic activity">
    <reaction evidence="11 15">
        <text>cytidine + H2O + H(+) = uridine + NH4(+)</text>
        <dbReference type="Rhea" id="RHEA:16069"/>
        <dbReference type="ChEBI" id="CHEBI:15377"/>
        <dbReference type="ChEBI" id="CHEBI:15378"/>
        <dbReference type="ChEBI" id="CHEBI:16704"/>
        <dbReference type="ChEBI" id="CHEBI:17562"/>
        <dbReference type="ChEBI" id="CHEBI:28938"/>
        <dbReference type="EC" id="3.5.4.5"/>
    </reaction>
</comment>
<comment type="function">
    <text evidence="12">Recycles cytidine and 2-deoxycytidine for uridine and 2-deoxyuridine synthesis, respectively. Catalyzes the hydrolytic deamination of cytidine and 2-deoxycytidine to form, respectively, uridine and 2-deoxyuridine.</text>
</comment>
<evidence type="ECO:0000256" key="6">
    <source>
        <dbReference type="ARBA" id="ARBA00022723"/>
    </source>
</evidence>
<comment type="cofactor">
    <cofactor evidence="1 14 15">
        <name>Zn(2+)</name>
        <dbReference type="ChEBI" id="CHEBI:29105"/>
    </cofactor>
</comment>
<dbReference type="PROSITE" id="PS51747">
    <property type="entry name" value="CYT_DCMP_DEAMINASES_2"/>
    <property type="match status" value="1"/>
</dbReference>
<dbReference type="GO" id="GO:0005829">
    <property type="term" value="C:cytosol"/>
    <property type="evidence" value="ECO:0007669"/>
    <property type="project" value="TreeGrafter"/>
</dbReference>
<evidence type="ECO:0000256" key="13">
    <source>
        <dbReference type="PIRSR" id="PIRSR606262-1"/>
    </source>
</evidence>
<dbReference type="GO" id="GO:0055086">
    <property type="term" value="P:nucleobase-containing small molecule metabolic process"/>
    <property type="evidence" value="ECO:0007669"/>
    <property type="project" value="UniProtKB-ARBA"/>
</dbReference>
<evidence type="ECO:0000256" key="5">
    <source>
        <dbReference type="ARBA" id="ARBA00018266"/>
    </source>
</evidence>
<comment type="function">
    <text evidence="2 15">This enzyme scavenges exogenous and endogenous cytidine and 2'-deoxycytidine for UMP synthesis.</text>
</comment>
<evidence type="ECO:0000256" key="12">
    <source>
        <dbReference type="ARBA" id="ARBA00056327"/>
    </source>
</evidence>
<dbReference type="NCBIfam" id="NF004064">
    <property type="entry name" value="PRK05578.1"/>
    <property type="match status" value="1"/>
</dbReference>
<feature type="binding site" evidence="14">
    <location>
        <position position="94"/>
    </location>
    <ligand>
        <name>Zn(2+)</name>
        <dbReference type="ChEBI" id="CHEBI:29105"/>
        <note>catalytic</note>
    </ligand>
</feature>
<dbReference type="CDD" id="cd01283">
    <property type="entry name" value="cytidine_deaminase"/>
    <property type="match status" value="1"/>
</dbReference>
<evidence type="ECO:0000256" key="1">
    <source>
        <dbReference type="ARBA" id="ARBA00001947"/>
    </source>
</evidence>
<dbReference type="InterPro" id="IPR016193">
    <property type="entry name" value="Cytidine_deaminase-like"/>
</dbReference>
<dbReference type="GO" id="GO:0008270">
    <property type="term" value="F:zinc ion binding"/>
    <property type="evidence" value="ECO:0007669"/>
    <property type="project" value="UniProtKB-UniRule"/>
</dbReference>
<name>A0A1Y3U7N1_9ACTN</name>
<dbReference type="STRING" id="1118060.GCA_000311845_01546"/>
<evidence type="ECO:0000256" key="11">
    <source>
        <dbReference type="ARBA" id="ARBA00049558"/>
    </source>
</evidence>
<dbReference type="SUPFAM" id="SSF53927">
    <property type="entry name" value="Cytidine deaminase-like"/>
    <property type="match status" value="1"/>
</dbReference>
<dbReference type="Gene3D" id="3.40.140.10">
    <property type="entry name" value="Cytidine Deaminase, domain 2"/>
    <property type="match status" value="1"/>
</dbReference>
<evidence type="ECO:0000256" key="9">
    <source>
        <dbReference type="ARBA" id="ARBA00032005"/>
    </source>
</evidence>
<gene>
    <name evidence="17" type="ORF">B5G21_05890</name>
</gene>
<comment type="similarity">
    <text evidence="3 15">Belongs to the cytidine and deoxycytidylate deaminase family.</text>
</comment>
<dbReference type="GO" id="GO:0004126">
    <property type="term" value="F:cytidine deaminase activity"/>
    <property type="evidence" value="ECO:0007669"/>
    <property type="project" value="UniProtKB-UniRule"/>
</dbReference>
<evidence type="ECO:0000256" key="14">
    <source>
        <dbReference type="PIRSR" id="PIRSR606262-3"/>
    </source>
</evidence>
<dbReference type="InterPro" id="IPR006262">
    <property type="entry name" value="Cyt_deam_tetra"/>
</dbReference>
<sequence>MTDSELVAAALEARERAYAPYSQFTVGAALLCSDGSVYGGCNVENAAHAPGTCAERTAFLRAVFDGHRDFTAIAIVGGPAGKPPTAPCAPCGVCRQVMMEFCQPNAFRIILAGNPGQPKSYTLDELLPLGFGPENLSGNLPDR</sequence>
<dbReference type="Pfam" id="PF00383">
    <property type="entry name" value="dCMP_cyt_deam_1"/>
    <property type="match status" value="1"/>
</dbReference>
<evidence type="ECO:0000256" key="10">
    <source>
        <dbReference type="ARBA" id="ARBA00049252"/>
    </source>
</evidence>
<evidence type="ECO:0000256" key="8">
    <source>
        <dbReference type="ARBA" id="ARBA00022833"/>
    </source>
</evidence>
<proteinExistence type="inferred from homology"/>
<feature type="binding site" evidence="14">
    <location>
        <position position="53"/>
    </location>
    <ligand>
        <name>Zn(2+)</name>
        <dbReference type="ChEBI" id="CHEBI:29105"/>
        <note>catalytic</note>
    </ligand>
</feature>
<feature type="domain" description="CMP/dCMP-type deaminase" evidence="16">
    <location>
        <begin position="1"/>
        <end position="134"/>
    </location>
</feature>
<dbReference type="InterPro" id="IPR050202">
    <property type="entry name" value="Cyt/Deoxycyt_deaminase"/>
</dbReference>
<evidence type="ECO:0000256" key="3">
    <source>
        <dbReference type="ARBA" id="ARBA00006576"/>
    </source>
</evidence>
<dbReference type="FunFam" id="3.40.140.10:FF:000008">
    <property type="entry name" value="Cytidine deaminase"/>
    <property type="match status" value="1"/>
</dbReference>
<evidence type="ECO:0000259" key="16">
    <source>
        <dbReference type="PROSITE" id="PS51747"/>
    </source>
</evidence>
<evidence type="ECO:0000256" key="4">
    <source>
        <dbReference type="ARBA" id="ARBA00012783"/>
    </source>
</evidence>
<comment type="caution">
    <text evidence="17">The sequence shown here is derived from an EMBL/GenBank/DDBJ whole genome shotgun (WGS) entry which is preliminary data.</text>
</comment>
<dbReference type="NCBIfam" id="TIGR01354">
    <property type="entry name" value="cyt_deam_tetra"/>
    <property type="match status" value="1"/>
</dbReference>
<evidence type="ECO:0000313" key="18">
    <source>
        <dbReference type="Proteomes" id="UP000196560"/>
    </source>
</evidence>
<organism evidence="17 18">
    <name type="scientific">Enorma massiliensis</name>
    <dbReference type="NCBI Taxonomy" id="1472761"/>
    <lineage>
        <taxon>Bacteria</taxon>
        <taxon>Bacillati</taxon>
        <taxon>Actinomycetota</taxon>
        <taxon>Coriobacteriia</taxon>
        <taxon>Coriobacteriales</taxon>
        <taxon>Coriobacteriaceae</taxon>
        <taxon>Enorma</taxon>
    </lineage>
</organism>
<comment type="catalytic activity">
    <reaction evidence="10 15">
        <text>2'-deoxycytidine + H2O + H(+) = 2'-deoxyuridine + NH4(+)</text>
        <dbReference type="Rhea" id="RHEA:13433"/>
        <dbReference type="ChEBI" id="CHEBI:15377"/>
        <dbReference type="ChEBI" id="CHEBI:15378"/>
        <dbReference type="ChEBI" id="CHEBI:15698"/>
        <dbReference type="ChEBI" id="CHEBI:16450"/>
        <dbReference type="ChEBI" id="CHEBI:28938"/>
        <dbReference type="EC" id="3.5.4.5"/>
    </reaction>
</comment>
<keyword evidence="7 15" id="KW-0378">Hydrolase</keyword>
<evidence type="ECO:0000313" key="17">
    <source>
        <dbReference type="EMBL" id="OUN43117.1"/>
    </source>
</evidence>
<dbReference type="AlphaFoldDB" id="A0A1Y3U7N1"/>
<keyword evidence="6 14" id="KW-0479">Metal-binding</keyword>
<protein>
    <recommendedName>
        <fullName evidence="5 15">Cytidine deaminase</fullName>
        <ecNumber evidence="4 15">3.5.4.5</ecNumber>
    </recommendedName>
    <alternativeName>
        <fullName evidence="9 15">Cytidine aminohydrolase</fullName>
    </alternativeName>
</protein>
<feature type="binding site" evidence="14">
    <location>
        <position position="91"/>
    </location>
    <ligand>
        <name>Zn(2+)</name>
        <dbReference type="ChEBI" id="CHEBI:29105"/>
        <note>catalytic</note>
    </ligand>
</feature>